<feature type="region of interest" description="Disordered" evidence="1">
    <location>
        <begin position="550"/>
        <end position="583"/>
    </location>
</feature>
<reference evidence="3 4" key="1">
    <citation type="journal article" date="2023" name="Commun. Biol.">
        <title>Reorganization of the ancestral sex-determining regions during the evolution of trioecy in Pleodorina starrii.</title>
        <authorList>
            <person name="Takahashi K."/>
            <person name="Suzuki S."/>
            <person name="Kawai-Toyooka H."/>
            <person name="Yamamoto K."/>
            <person name="Hamaji T."/>
            <person name="Ootsuki R."/>
            <person name="Yamaguchi H."/>
            <person name="Kawachi M."/>
            <person name="Higashiyama T."/>
            <person name="Nozaki H."/>
        </authorList>
    </citation>
    <scope>NUCLEOTIDE SEQUENCE [LARGE SCALE GENOMIC DNA]</scope>
    <source>
        <strain evidence="3 4">NIES-4479</strain>
    </source>
</reference>
<feature type="compositionally biased region" description="Gly residues" evidence="1">
    <location>
        <begin position="375"/>
        <end position="393"/>
    </location>
</feature>
<protein>
    <submittedName>
        <fullName evidence="3">Uncharacterized protein</fullName>
    </submittedName>
</protein>
<dbReference type="EMBL" id="BRXU01000001">
    <property type="protein sequence ID" value="GLC48693.1"/>
    <property type="molecule type" value="Genomic_DNA"/>
</dbReference>
<feature type="region of interest" description="Disordered" evidence="1">
    <location>
        <begin position="416"/>
        <end position="445"/>
    </location>
</feature>
<keyword evidence="4" id="KW-1185">Reference proteome</keyword>
<organism evidence="3 4">
    <name type="scientific">Pleodorina starrii</name>
    <dbReference type="NCBI Taxonomy" id="330485"/>
    <lineage>
        <taxon>Eukaryota</taxon>
        <taxon>Viridiplantae</taxon>
        <taxon>Chlorophyta</taxon>
        <taxon>core chlorophytes</taxon>
        <taxon>Chlorophyceae</taxon>
        <taxon>CS clade</taxon>
        <taxon>Chlamydomonadales</taxon>
        <taxon>Volvocaceae</taxon>
        <taxon>Pleodorina</taxon>
    </lineage>
</organism>
<keyword evidence="2" id="KW-0812">Transmembrane</keyword>
<keyword evidence="2" id="KW-0472">Membrane</keyword>
<gene>
    <name evidence="3" type="primary">PLEST006121</name>
    <name evidence="3" type="ORF">PLESTB_000126500</name>
</gene>
<proteinExistence type="predicted"/>
<evidence type="ECO:0000256" key="1">
    <source>
        <dbReference type="SAM" id="MobiDB-lite"/>
    </source>
</evidence>
<feature type="compositionally biased region" description="Pro residues" evidence="1">
    <location>
        <begin position="423"/>
        <end position="438"/>
    </location>
</feature>
<comment type="caution">
    <text evidence="3">The sequence shown here is derived from an EMBL/GenBank/DDBJ whole genome shotgun (WGS) entry which is preliminary data.</text>
</comment>
<evidence type="ECO:0000313" key="4">
    <source>
        <dbReference type="Proteomes" id="UP001165080"/>
    </source>
</evidence>
<name>A0A9W6BAU7_9CHLO</name>
<feature type="compositionally biased region" description="Low complexity" evidence="1">
    <location>
        <begin position="362"/>
        <end position="374"/>
    </location>
</feature>
<feature type="region of interest" description="Disordered" evidence="1">
    <location>
        <begin position="459"/>
        <end position="485"/>
    </location>
</feature>
<feature type="transmembrane region" description="Helical" evidence="2">
    <location>
        <begin position="306"/>
        <end position="330"/>
    </location>
</feature>
<evidence type="ECO:0000256" key="2">
    <source>
        <dbReference type="SAM" id="Phobius"/>
    </source>
</evidence>
<dbReference type="Proteomes" id="UP001165080">
    <property type="component" value="Unassembled WGS sequence"/>
</dbReference>
<feature type="region of interest" description="Disordered" evidence="1">
    <location>
        <begin position="338"/>
        <end position="401"/>
    </location>
</feature>
<dbReference type="AlphaFoldDB" id="A0A9W6BAU7"/>
<feature type="compositionally biased region" description="Low complexity" evidence="1">
    <location>
        <begin position="467"/>
        <end position="481"/>
    </location>
</feature>
<accession>A0A9W6BAU7</accession>
<feature type="region of interest" description="Disordered" evidence="1">
    <location>
        <begin position="703"/>
        <end position="725"/>
    </location>
</feature>
<evidence type="ECO:0000313" key="3">
    <source>
        <dbReference type="EMBL" id="GLC48693.1"/>
    </source>
</evidence>
<sequence length="751" mass="74939">MELVHAVANSSIDIITTINDICVSETDWQSLANLTGLPYLLTRNLTIRGSAGPPRPWVLDYAYVSGKVHLAPYITLIHSDVFFVRYRHNMQYQAPGLDIFSDPLAGSPGAAAAAAVTHKEELDVPGTPHNLISNVVFKSRACFPRALLVESAGSLPRPALRPGTQAVAPALPQPGCRNDSAAPLLDRCWPERGVLLDVTTYAAEASSQTGRSYWSYYTTQSYNTTYLCDGVMTEECTNSMGPLACYWSILGNASSVGEPGHCEDAAAAAAVAGGVAGGGSSSGAGGGSVASGPAASGPATASVGTLAVAFMSVAAFLVVLLLLVGAFAYARHRRRRGCQGAQQGKAAAGPSPAADEADDDATVPTSSGGSPPASSGGGGGSGGGSGSGSGGSGDVETPPPAPELLLQLQALPLASVSEEEVKPPPPPPQLPPPPPPPQQQQQWRTKLGEAWQAVWRRLLPPPGVRGSQGASAGASAPAGTGTDRDVVFLGSGDGGGGGPSGNGVIATRESLKFTISGDEGLVQGGAASGAGGTESAAVGAGAGCGGEGGLQGGPGGDASVASVGGGRGGEATAPEAGGELTRDWHRGLARRDVDGWAGAAGRVCALKVCVVGVVGGGARDGRIGGIGGLGVFGCPGKKVHCCSLGGGSAAAPWAPAPILPAEPPPSLVPCLPEKNAPPCPGLHLPRKGGDAACVVCMRGSGARREPAAGKQPRARFPGTRSGPPPWIPFTVSDLYVDKPPGGGVVEKPAPP</sequence>
<keyword evidence="2" id="KW-1133">Transmembrane helix</keyword>
<feature type="compositionally biased region" description="Low complexity" evidence="1">
    <location>
        <begin position="338"/>
        <end position="354"/>
    </location>
</feature>